<dbReference type="EMBL" id="ACIO01000019">
    <property type="protein sequence ID" value="EFD01474.1"/>
    <property type="molecule type" value="Genomic_DNA"/>
</dbReference>
<accession>D3A9J9</accession>
<feature type="region of interest" description="Disordered" evidence="1">
    <location>
        <begin position="1"/>
        <end position="44"/>
    </location>
</feature>
<organism evidence="2 3">
    <name type="scientific">Hungatella hathewayi DSM 13479</name>
    <dbReference type="NCBI Taxonomy" id="566550"/>
    <lineage>
        <taxon>Bacteria</taxon>
        <taxon>Bacillati</taxon>
        <taxon>Bacillota</taxon>
        <taxon>Clostridia</taxon>
        <taxon>Lachnospirales</taxon>
        <taxon>Lachnospiraceae</taxon>
        <taxon>Hungatella</taxon>
    </lineage>
</organism>
<dbReference type="HOGENOM" id="CLU_3217230_0_0_9"/>
<evidence type="ECO:0000256" key="1">
    <source>
        <dbReference type="SAM" id="MobiDB-lite"/>
    </source>
</evidence>
<dbReference type="Proteomes" id="UP000004968">
    <property type="component" value="Unassembled WGS sequence"/>
</dbReference>
<gene>
    <name evidence="2" type="ORF">CLOSTHATH_00270</name>
</gene>
<reference evidence="2 3" key="1">
    <citation type="submission" date="2010-01" db="EMBL/GenBank/DDBJ databases">
        <authorList>
            <person name="Weinstock G."/>
            <person name="Sodergren E."/>
            <person name="Clifton S."/>
            <person name="Fulton L."/>
            <person name="Fulton B."/>
            <person name="Courtney L."/>
            <person name="Fronick C."/>
            <person name="Harrison M."/>
            <person name="Strong C."/>
            <person name="Farmer C."/>
            <person name="Delahaunty K."/>
            <person name="Markovic C."/>
            <person name="Hall O."/>
            <person name="Minx P."/>
            <person name="Tomlinson C."/>
            <person name="Mitreva M."/>
            <person name="Nelson J."/>
            <person name="Hou S."/>
            <person name="Wollam A."/>
            <person name="Pepin K.H."/>
            <person name="Johnson M."/>
            <person name="Bhonagiri V."/>
            <person name="Nash W.E."/>
            <person name="Warren W."/>
            <person name="Chinwalla A."/>
            <person name="Mardis E.R."/>
            <person name="Wilson R.K."/>
        </authorList>
    </citation>
    <scope>NUCLEOTIDE SEQUENCE [LARGE SCALE GENOMIC DNA]</scope>
    <source>
        <strain evidence="2 3">DSM 13479</strain>
    </source>
</reference>
<protein>
    <submittedName>
        <fullName evidence="2">Uncharacterized protein</fullName>
    </submittedName>
</protein>
<sequence>MEISCQPRVKNVLSGSEESARTKLKSAAVPRKHRMAGKSQLTIQ</sequence>
<proteinExistence type="predicted"/>
<comment type="caution">
    <text evidence="2">The sequence shown here is derived from an EMBL/GenBank/DDBJ whole genome shotgun (WGS) entry which is preliminary data.</text>
</comment>
<evidence type="ECO:0000313" key="2">
    <source>
        <dbReference type="EMBL" id="EFD01474.1"/>
    </source>
</evidence>
<name>D3A9J9_9FIRM</name>
<evidence type="ECO:0000313" key="3">
    <source>
        <dbReference type="Proteomes" id="UP000004968"/>
    </source>
</evidence>
<dbReference type="AlphaFoldDB" id="D3A9J9"/>